<gene>
    <name evidence="6" type="ORF">FJU11_01540</name>
</gene>
<evidence type="ECO:0000256" key="2">
    <source>
        <dbReference type="ARBA" id="ARBA00022692"/>
    </source>
</evidence>
<evidence type="ECO:0000313" key="6">
    <source>
        <dbReference type="EMBL" id="TPW32927.1"/>
    </source>
</evidence>
<keyword evidence="3 5" id="KW-1133">Transmembrane helix</keyword>
<name>A0A506UHY6_9HYPH</name>
<organism evidence="6 7">
    <name type="scientific">Pararhizobium mangrovi</name>
    <dbReference type="NCBI Taxonomy" id="2590452"/>
    <lineage>
        <taxon>Bacteria</taxon>
        <taxon>Pseudomonadati</taxon>
        <taxon>Pseudomonadota</taxon>
        <taxon>Alphaproteobacteria</taxon>
        <taxon>Hyphomicrobiales</taxon>
        <taxon>Rhizobiaceae</taxon>
        <taxon>Rhizobium/Agrobacterium group</taxon>
        <taxon>Pararhizobium</taxon>
    </lineage>
</organism>
<sequence>MTQEISIFGFYFPAIVLCALVAGAIWYALDYAAIRLSAWQFFLHPPLARLALYLVLFALVCAFYPNF</sequence>
<feature type="transmembrane region" description="Helical" evidence="5">
    <location>
        <begin position="7"/>
        <end position="27"/>
    </location>
</feature>
<keyword evidence="1" id="KW-1003">Cell membrane</keyword>
<dbReference type="Proteomes" id="UP000320314">
    <property type="component" value="Unassembled WGS sequence"/>
</dbReference>
<dbReference type="InterPro" id="IPR012451">
    <property type="entry name" value="DUF1656"/>
</dbReference>
<comment type="caution">
    <text evidence="6">The sequence shown here is derived from an EMBL/GenBank/DDBJ whole genome shotgun (WGS) entry which is preliminary data.</text>
</comment>
<dbReference type="AlphaFoldDB" id="A0A506UHY6"/>
<dbReference type="Pfam" id="PF07869">
    <property type="entry name" value="DUF1656"/>
    <property type="match status" value="1"/>
</dbReference>
<reference evidence="6 7" key="1">
    <citation type="submission" date="2019-06" db="EMBL/GenBank/DDBJ databases">
        <authorList>
            <person name="Li M."/>
        </authorList>
    </citation>
    <scope>NUCLEOTIDE SEQUENCE [LARGE SCALE GENOMIC DNA]</scope>
    <source>
        <strain evidence="6 7">BGMRC6574</strain>
    </source>
</reference>
<protein>
    <submittedName>
        <fullName evidence="6">DUF1656 domain-containing protein</fullName>
    </submittedName>
</protein>
<keyword evidence="4 5" id="KW-0472">Membrane</keyword>
<dbReference type="OrthoDB" id="7021192at2"/>
<evidence type="ECO:0000256" key="1">
    <source>
        <dbReference type="ARBA" id="ARBA00022475"/>
    </source>
</evidence>
<proteinExistence type="predicted"/>
<keyword evidence="2 5" id="KW-0812">Transmembrane</keyword>
<evidence type="ECO:0000256" key="3">
    <source>
        <dbReference type="ARBA" id="ARBA00022989"/>
    </source>
</evidence>
<feature type="transmembrane region" description="Helical" evidence="5">
    <location>
        <begin position="47"/>
        <end position="65"/>
    </location>
</feature>
<evidence type="ECO:0000313" key="7">
    <source>
        <dbReference type="Proteomes" id="UP000320314"/>
    </source>
</evidence>
<evidence type="ECO:0000256" key="5">
    <source>
        <dbReference type="SAM" id="Phobius"/>
    </source>
</evidence>
<evidence type="ECO:0000256" key="4">
    <source>
        <dbReference type="ARBA" id="ARBA00023136"/>
    </source>
</evidence>
<dbReference type="EMBL" id="VHLH01000001">
    <property type="protein sequence ID" value="TPW32927.1"/>
    <property type="molecule type" value="Genomic_DNA"/>
</dbReference>
<keyword evidence="7" id="KW-1185">Reference proteome</keyword>
<dbReference type="RefSeq" id="WP_141165231.1">
    <property type="nucleotide sequence ID" value="NZ_VHLH01000001.1"/>
</dbReference>
<accession>A0A506UHY6</accession>